<protein>
    <submittedName>
        <fullName evidence="2">Uncharacterized protein</fullName>
    </submittedName>
</protein>
<dbReference type="Proteomes" id="UP001596391">
    <property type="component" value="Unassembled WGS sequence"/>
</dbReference>
<reference evidence="3" key="1">
    <citation type="journal article" date="2019" name="Int. J. Syst. Evol. Microbiol.">
        <title>The Global Catalogue of Microorganisms (GCM) 10K type strain sequencing project: providing services to taxonomists for standard genome sequencing and annotation.</title>
        <authorList>
            <consortium name="The Broad Institute Genomics Platform"/>
            <consortium name="The Broad Institute Genome Sequencing Center for Infectious Disease"/>
            <person name="Wu L."/>
            <person name="Ma J."/>
        </authorList>
    </citation>
    <scope>NUCLEOTIDE SEQUENCE [LARGE SCALE GENOMIC DNA]</scope>
    <source>
        <strain evidence="3">CGMCC 1.16026</strain>
    </source>
</reference>
<feature type="transmembrane region" description="Helical" evidence="1">
    <location>
        <begin position="69"/>
        <end position="87"/>
    </location>
</feature>
<keyword evidence="1" id="KW-0472">Membrane</keyword>
<evidence type="ECO:0000313" key="3">
    <source>
        <dbReference type="Proteomes" id="UP001596391"/>
    </source>
</evidence>
<evidence type="ECO:0000256" key="1">
    <source>
        <dbReference type="SAM" id="Phobius"/>
    </source>
</evidence>
<sequence>MGVALVTHNIPLWFLVLSLFLPRLCIALAFLQHTMGQYIPSAVGLIPILVWLLVPRILILFWIYQDQGIGLWFLIHAIALLLAWGGGGTRVVRRRRVEVID</sequence>
<keyword evidence="3" id="KW-1185">Reference proteome</keyword>
<evidence type="ECO:0000313" key="2">
    <source>
        <dbReference type="EMBL" id="MFC6644907.1"/>
    </source>
</evidence>
<accession>A0ABW1Z640</accession>
<gene>
    <name evidence="2" type="ORF">ACFQBQ_04735</name>
</gene>
<proteinExistence type="predicted"/>
<keyword evidence="1" id="KW-0812">Transmembrane</keyword>
<dbReference type="EMBL" id="JBHSWI010000001">
    <property type="protein sequence ID" value="MFC6644907.1"/>
    <property type="molecule type" value="Genomic_DNA"/>
</dbReference>
<comment type="caution">
    <text evidence="2">The sequence shown here is derived from an EMBL/GenBank/DDBJ whole genome shotgun (WGS) entry which is preliminary data.</text>
</comment>
<feature type="transmembrane region" description="Helical" evidence="1">
    <location>
        <begin position="12"/>
        <end position="31"/>
    </location>
</feature>
<name>A0ABW1Z640_9BACT</name>
<feature type="transmembrane region" description="Helical" evidence="1">
    <location>
        <begin position="43"/>
        <end position="63"/>
    </location>
</feature>
<dbReference type="RefSeq" id="WP_263371318.1">
    <property type="nucleotide sequence ID" value="NZ_JAGSYD010000003.1"/>
</dbReference>
<keyword evidence="1" id="KW-1133">Transmembrane helix</keyword>
<organism evidence="2 3">
    <name type="scientific">Granulicella cerasi</name>
    <dbReference type="NCBI Taxonomy" id="741063"/>
    <lineage>
        <taxon>Bacteria</taxon>
        <taxon>Pseudomonadati</taxon>
        <taxon>Acidobacteriota</taxon>
        <taxon>Terriglobia</taxon>
        <taxon>Terriglobales</taxon>
        <taxon>Acidobacteriaceae</taxon>
        <taxon>Granulicella</taxon>
    </lineage>
</organism>